<protein>
    <submittedName>
        <fullName evidence="1">Uncharacterized protein</fullName>
    </submittedName>
</protein>
<comment type="caution">
    <text evidence="1">The sequence shown here is derived from an EMBL/GenBank/DDBJ whole genome shotgun (WGS) entry which is preliminary data.</text>
</comment>
<dbReference type="SUPFAM" id="SSF53756">
    <property type="entry name" value="UDP-Glycosyltransferase/glycogen phosphorylase"/>
    <property type="match status" value="1"/>
</dbReference>
<dbReference type="AlphaFoldDB" id="A0A822XWK0"/>
<organism evidence="1 2">
    <name type="scientific">Nelumbo nucifera</name>
    <name type="common">Sacred lotus</name>
    <dbReference type="NCBI Taxonomy" id="4432"/>
    <lineage>
        <taxon>Eukaryota</taxon>
        <taxon>Viridiplantae</taxon>
        <taxon>Streptophyta</taxon>
        <taxon>Embryophyta</taxon>
        <taxon>Tracheophyta</taxon>
        <taxon>Spermatophyta</taxon>
        <taxon>Magnoliopsida</taxon>
        <taxon>Proteales</taxon>
        <taxon>Nelumbonaceae</taxon>
        <taxon>Nelumbo</taxon>
    </lineage>
</organism>
<accession>A0A822XWK0</accession>
<reference evidence="1 2" key="1">
    <citation type="journal article" date="2020" name="Mol. Biol. Evol.">
        <title>Distinct Expression and Methylation Patterns for Genes with Different Fates following a Single Whole-Genome Duplication in Flowering Plants.</title>
        <authorList>
            <person name="Shi T."/>
            <person name="Rahmani R.S."/>
            <person name="Gugger P.F."/>
            <person name="Wang M."/>
            <person name="Li H."/>
            <person name="Zhang Y."/>
            <person name="Li Z."/>
            <person name="Wang Q."/>
            <person name="Van de Peer Y."/>
            <person name="Marchal K."/>
            <person name="Chen J."/>
        </authorList>
    </citation>
    <scope>NUCLEOTIDE SEQUENCE [LARGE SCALE GENOMIC DNA]</scope>
    <source>
        <tissue evidence="1">Leaf</tissue>
    </source>
</reference>
<sequence length="76" mass="8815">MLRLNSYKQVHVWLRSDGLLLNTMEDFDQTGLQYFRRVSGRPVWAIGPSASSLANKTRMDKAARTTPNRCIEWLDM</sequence>
<evidence type="ECO:0000313" key="1">
    <source>
        <dbReference type="EMBL" id="DAD23489.1"/>
    </source>
</evidence>
<dbReference type="Gene3D" id="3.40.50.2000">
    <property type="entry name" value="Glycogen Phosphorylase B"/>
    <property type="match status" value="1"/>
</dbReference>
<evidence type="ECO:0000313" key="2">
    <source>
        <dbReference type="Proteomes" id="UP000607653"/>
    </source>
</evidence>
<dbReference type="EMBL" id="DUZY01000001">
    <property type="protein sequence ID" value="DAD23489.1"/>
    <property type="molecule type" value="Genomic_DNA"/>
</dbReference>
<proteinExistence type="predicted"/>
<dbReference type="Proteomes" id="UP000607653">
    <property type="component" value="Unassembled WGS sequence"/>
</dbReference>
<gene>
    <name evidence="1" type="ORF">HUJ06_024952</name>
</gene>
<name>A0A822XWK0_NELNU</name>
<keyword evidence="2" id="KW-1185">Reference proteome</keyword>